<organism evidence="1 2">
    <name type="scientific">Sphenostylis stenocarpa</name>
    <dbReference type="NCBI Taxonomy" id="92480"/>
    <lineage>
        <taxon>Eukaryota</taxon>
        <taxon>Viridiplantae</taxon>
        <taxon>Streptophyta</taxon>
        <taxon>Embryophyta</taxon>
        <taxon>Tracheophyta</taxon>
        <taxon>Spermatophyta</taxon>
        <taxon>Magnoliopsida</taxon>
        <taxon>eudicotyledons</taxon>
        <taxon>Gunneridae</taxon>
        <taxon>Pentapetalae</taxon>
        <taxon>rosids</taxon>
        <taxon>fabids</taxon>
        <taxon>Fabales</taxon>
        <taxon>Fabaceae</taxon>
        <taxon>Papilionoideae</taxon>
        <taxon>50 kb inversion clade</taxon>
        <taxon>NPAAA clade</taxon>
        <taxon>indigoferoid/millettioid clade</taxon>
        <taxon>Phaseoleae</taxon>
        <taxon>Sphenostylis</taxon>
    </lineage>
</organism>
<evidence type="ECO:0000313" key="1">
    <source>
        <dbReference type="EMBL" id="CAJ1946807.1"/>
    </source>
</evidence>
<dbReference type="Proteomes" id="UP001189624">
    <property type="component" value="Chromosome 4"/>
</dbReference>
<evidence type="ECO:0000313" key="2">
    <source>
        <dbReference type="Proteomes" id="UP001189624"/>
    </source>
</evidence>
<dbReference type="Gramene" id="rna-AYBTSS11_LOCUS12325">
    <property type="protein sequence ID" value="CAJ1946807.1"/>
    <property type="gene ID" value="gene-AYBTSS11_LOCUS12325"/>
</dbReference>
<proteinExistence type="predicted"/>
<sequence>MSDKLEILLSVEPWTMSRDVVLYESAPRLSLADKFFLCRYLTETAGVIMPPPRIREIGIKCLTVTVLQQHRFQSILEHLEGEDWMYELARLEASLLATMAYVSLLSYCYRRALASFSFGIITRICL</sequence>
<dbReference type="EMBL" id="OY731401">
    <property type="protein sequence ID" value="CAJ1946807.1"/>
    <property type="molecule type" value="Genomic_DNA"/>
</dbReference>
<protein>
    <submittedName>
        <fullName evidence="1">Uncharacterized protein</fullName>
    </submittedName>
</protein>
<dbReference type="AlphaFoldDB" id="A0AA86VHW4"/>
<accession>A0AA86VHW4</accession>
<reference evidence="1" key="1">
    <citation type="submission" date="2023-10" db="EMBL/GenBank/DDBJ databases">
        <authorList>
            <person name="Domelevo Entfellner J.-B."/>
        </authorList>
    </citation>
    <scope>NUCLEOTIDE SEQUENCE</scope>
</reference>
<name>A0AA86VHW4_9FABA</name>
<keyword evidence="2" id="KW-1185">Reference proteome</keyword>
<gene>
    <name evidence="1" type="ORF">AYBTSS11_LOCUS12325</name>
</gene>